<feature type="signal peptide" evidence="5">
    <location>
        <begin position="1"/>
        <end position="19"/>
    </location>
</feature>
<evidence type="ECO:0000313" key="7">
    <source>
        <dbReference type="EMBL" id="SUU89616.1"/>
    </source>
</evidence>
<dbReference type="InterPro" id="IPR009056">
    <property type="entry name" value="Cyt_c-like_dom"/>
</dbReference>
<organism evidence="7 8">
    <name type="scientific">Aminobacter aminovorans</name>
    <name type="common">Chelatobacter heintzii</name>
    <dbReference type="NCBI Taxonomy" id="83263"/>
    <lineage>
        <taxon>Bacteria</taxon>
        <taxon>Pseudomonadati</taxon>
        <taxon>Pseudomonadota</taxon>
        <taxon>Alphaproteobacteria</taxon>
        <taxon>Hyphomicrobiales</taxon>
        <taxon>Phyllobacteriaceae</taxon>
        <taxon>Aminobacter</taxon>
    </lineage>
</organism>
<keyword evidence="1 4" id="KW-0349">Heme</keyword>
<dbReference type="Gene3D" id="1.10.760.10">
    <property type="entry name" value="Cytochrome c-like domain"/>
    <property type="match status" value="1"/>
</dbReference>
<keyword evidence="5" id="KW-0732">Signal</keyword>
<dbReference type="GO" id="GO:0020037">
    <property type="term" value="F:heme binding"/>
    <property type="evidence" value="ECO:0007669"/>
    <property type="project" value="InterPro"/>
</dbReference>
<evidence type="ECO:0000256" key="2">
    <source>
        <dbReference type="ARBA" id="ARBA00022723"/>
    </source>
</evidence>
<dbReference type="AlphaFoldDB" id="A0A380WMU7"/>
<evidence type="ECO:0000259" key="6">
    <source>
        <dbReference type="PROSITE" id="PS51007"/>
    </source>
</evidence>
<evidence type="ECO:0000256" key="3">
    <source>
        <dbReference type="ARBA" id="ARBA00023004"/>
    </source>
</evidence>
<sequence>MNRLIAAAILMATSSWPIAAQEMGYGESEFINSCALCHGVRGKGDGPLATELRTAPSDLSLLSERNGDEFPYQLVLAIIDGRYIVPGHGERDMPVWGREFSLSDARLFGAEDGAAVTQERVRQLARYIETLQK</sequence>
<dbReference type="Proteomes" id="UP000254701">
    <property type="component" value="Unassembled WGS sequence"/>
</dbReference>
<dbReference type="GO" id="GO:0046872">
    <property type="term" value="F:metal ion binding"/>
    <property type="evidence" value="ECO:0007669"/>
    <property type="project" value="UniProtKB-KW"/>
</dbReference>
<dbReference type="OrthoDB" id="5514238at2"/>
<keyword evidence="2 4" id="KW-0479">Metal-binding</keyword>
<dbReference type="GO" id="GO:0009055">
    <property type="term" value="F:electron transfer activity"/>
    <property type="evidence" value="ECO:0007669"/>
    <property type="project" value="InterPro"/>
</dbReference>
<protein>
    <recommendedName>
        <fullName evidence="6">Cytochrome c domain-containing protein</fullName>
    </recommendedName>
</protein>
<evidence type="ECO:0000313" key="8">
    <source>
        <dbReference type="Proteomes" id="UP000254701"/>
    </source>
</evidence>
<reference evidence="7 8" key="1">
    <citation type="submission" date="2018-06" db="EMBL/GenBank/DDBJ databases">
        <authorList>
            <consortium name="Pathogen Informatics"/>
            <person name="Doyle S."/>
        </authorList>
    </citation>
    <scope>NUCLEOTIDE SEQUENCE [LARGE SCALE GENOMIC DNA]</scope>
    <source>
        <strain evidence="7 8">NCTC10684</strain>
    </source>
</reference>
<name>A0A380WMU7_AMIAI</name>
<dbReference type="SUPFAM" id="SSF46626">
    <property type="entry name" value="Cytochrome c"/>
    <property type="match status" value="1"/>
</dbReference>
<evidence type="ECO:0000256" key="1">
    <source>
        <dbReference type="ARBA" id="ARBA00022617"/>
    </source>
</evidence>
<dbReference type="EMBL" id="UFSM01000001">
    <property type="protein sequence ID" value="SUU89616.1"/>
    <property type="molecule type" value="Genomic_DNA"/>
</dbReference>
<proteinExistence type="predicted"/>
<gene>
    <name evidence="7" type="ORF">NCTC10684_02857</name>
</gene>
<dbReference type="PROSITE" id="PS51007">
    <property type="entry name" value="CYTC"/>
    <property type="match status" value="1"/>
</dbReference>
<dbReference type="InterPro" id="IPR036909">
    <property type="entry name" value="Cyt_c-like_dom_sf"/>
</dbReference>
<dbReference type="RefSeq" id="WP_115731748.1">
    <property type="nucleotide sequence ID" value="NZ_BAAAVY010000002.1"/>
</dbReference>
<keyword evidence="3 4" id="KW-0408">Iron</keyword>
<accession>A0A380WMU7</accession>
<evidence type="ECO:0000256" key="4">
    <source>
        <dbReference type="PROSITE-ProRule" id="PRU00433"/>
    </source>
</evidence>
<evidence type="ECO:0000256" key="5">
    <source>
        <dbReference type="SAM" id="SignalP"/>
    </source>
</evidence>
<feature type="domain" description="Cytochrome c" evidence="6">
    <location>
        <begin position="21"/>
        <end position="132"/>
    </location>
</feature>
<feature type="chain" id="PRO_5016640889" description="Cytochrome c domain-containing protein" evidence="5">
    <location>
        <begin position="20"/>
        <end position="133"/>
    </location>
</feature>